<reference evidence="3 4" key="1">
    <citation type="journal article" date="2006" name="Science">
        <title>The genome of black cottonwood, Populus trichocarpa (Torr. &amp; Gray).</title>
        <authorList>
            <person name="Tuskan G.A."/>
            <person name="Difazio S."/>
            <person name="Jansson S."/>
            <person name="Bohlmann J."/>
            <person name="Grigoriev I."/>
            <person name="Hellsten U."/>
            <person name="Putnam N."/>
            <person name="Ralph S."/>
            <person name="Rombauts S."/>
            <person name="Salamov A."/>
            <person name="Schein J."/>
            <person name="Sterck L."/>
            <person name="Aerts A."/>
            <person name="Bhalerao R.R."/>
            <person name="Bhalerao R.P."/>
            <person name="Blaudez D."/>
            <person name="Boerjan W."/>
            <person name="Brun A."/>
            <person name="Brunner A."/>
            <person name="Busov V."/>
            <person name="Campbell M."/>
            <person name="Carlson J."/>
            <person name="Chalot M."/>
            <person name="Chapman J."/>
            <person name="Chen G.L."/>
            <person name="Cooper D."/>
            <person name="Coutinho P.M."/>
            <person name="Couturier J."/>
            <person name="Covert S."/>
            <person name="Cronk Q."/>
            <person name="Cunningham R."/>
            <person name="Davis J."/>
            <person name="Degroeve S."/>
            <person name="Dejardin A."/>
            <person name="Depamphilis C."/>
            <person name="Detter J."/>
            <person name="Dirks B."/>
            <person name="Dubchak I."/>
            <person name="Duplessis S."/>
            <person name="Ehlting J."/>
            <person name="Ellis B."/>
            <person name="Gendler K."/>
            <person name="Goodstein D."/>
            <person name="Gribskov M."/>
            <person name="Grimwood J."/>
            <person name="Groover A."/>
            <person name="Gunter L."/>
            <person name="Hamberger B."/>
            <person name="Heinze B."/>
            <person name="Helariutta Y."/>
            <person name="Henrissat B."/>
            <person name="Holligan D."/>
            <person name="Holt R."/>
            <person name="Huang W."/>
            <person name="Islam-Faridi N."/>
            <person name="Jones S."/>
            <person name="Jones-Rhoades M."/>
            <person name="Jorgensen R."/>
            <person name="Joshi C."/>
            <person name="Kangasjarvi J."/>
            <person name="Karlsson J."/>
            <person name="Kelleher C."/>
            <person name="Kirkpatrick R."/>
            <person name="Kirst M."/>
            <person name="Kohler A."/>
            <person name="Kalluri U."/>
            <person name="Larimer F."/>
            <person name="Leebens-Mack J."/>
            <person name="Leple J.C."/>
            <person name="Locascio P."/>
            <person name="Lou Y."/>
            <person name="Lucas S."/>
            <person name="Martin F."/>
            <person name="Montanini B."/>
            <person name="Napoli C."/>
            <person name="Nelson D.R."/>
            <person name="Nelson C."/>
            <person name="Nieminen K."/>
            <person name="Nilsson O."/>
            <person name="Pereda V."/>
            <person name="Peter G."/>
            <person name="Philippe R."/>
            <person name="Pilate G."/>
            <person name="Poliakov A."/>
            <person name="Razumovskaya J."/>
            <person name="Richardson P."/>
            <person name="Rinaldi C."/>
            <person name="Ritland K."/>
            <person name="Rouze P."/>
            <person name="Ryaboy D."/>
            <person name="Schmutz J."/>
            <person name="Schrader J."/>
            <person name="Segerman B."/>
            <person name="Shin H."/>
            <person name="Siddiqui A."/>
            <person name="Sterky F."/>
            <person name="Terry A."/>
            <person name="Tsai C.J."/>
            <person name="Uberbacher E."/>
            <person name="Unneberg P."/>
            <person name="Vahala J."/>
            <person name="Wall K."/>
            <person name="Wessler S."/>
            <person name="Yang G."/>
            <person name="Yin T."/>
            <person name="Douglas C."/>
            <person name="Marra M."/>
            <person name="Sandberg G."/>
            <person name="Van de Peer Y."/>
            <person name="Rokhsar D."/>
        </authorList>
    </citation>
    <scope>NUCLEOTIDE SEQUENCE [LARGE SCALE GENOMIC DNA]</scope>
    <source>
        <strain evidence="4">cv. Nisqually</strain>
    </source>
</reference>
<sequence>MDFSSSKKTMRISLAVADAASCYCAMVLLGLILLGSIRESSMTEEPVKGSHFFDRPCDEIYVVGEGETLNTISEKCDDPFIVEQNPHIHDPDDVYPGLVIKITSSKSRKMMKR</sequence>
<protein>
    <recommendedName>
        <fullName evidence="2">LysM domain-containing protein</fullName>
    </recommendedName>
</protein>
<dbReference type="Proteomes" id="UP000006729">
    <property type="component" value="Chromosome 12"/>
</dbReference>
<dbReference type="Pfam" id="PF01476">
    <property type="entry name" value="LysM"/>
    <property type="match status" value="1"/>
</dbReference>
<feature type="domain" description="LysM" evidence="2">
    <location>
        <begin position="61"/>
        <end position="103"/>
    </location>
</feature>
<name>A0A3N7FUP6_POPTR</name>
<dbReference type="AlphaFoldDB" id="A0A3N7FUP6"/>
<evidence type="ECO:0000313" key="4">
    <source>
        <dbReference type="Proteomes" id="UP000006729"/>
    </source>
</evidence>
<dbReference type="InterPro" id="IPR036779">
    <property type="entry name" value="LysM_dom_sf"/>
</dbReference>
<evidence type="ECO:0000259" key="2">
    <source>
        <dbReference type="Pfam" id="PF01476"/>
    </source>
</evidence>
<dbReference type="PANTHER" id="PTHR33648:SF49">
    <property type="entry name" value="LYSM DOMAIN-CONTAINING PROTEIN"/>
    <property type="match status" value="1"/>
</dbReference>
<evidence type="ECO:0000313" key="3">
    <source>
        <dbReference type="EMBL" id="RQO98713.1"/>
    </source>
</evidence>
<dbReference type="STRING" id="3694.A0A3N7FUP6"/>
<evidence type="ECO:0000256" key="1">
    <source>
        <dbReference type="SAM" id="Phobius"/>
    </source>
</evidence>
<dbReference type="InterPro" id="IPR018392">
    <property type="entry name" value="LysM"/>
</dbReference>
<dbReference type="InParanoid" id="A0A3N7FUP6"/>
<keyword evidence="4" id="KW-1185">Reference proteome</keyword>
<dbReference type="SMR" id="A0A3N7FUP6"/>
<dbReference type="Gramene" id="Potri.012G135100.2.v4.1">
    <property type="protein sequence ID" value="Potri.012G135100.2.v4.1"/>
    <property type="gene ID" value="Potri.012G135100.v4.1"/>
</dbReference>
<dbReference type="FunCoup" id="A0A3N7FUP6">
    <property type="interactions" value="188"/>
</dbReference>
<dbReference type="OMA" id="QENSHVR"/>
<keyword evidence="1" id="KW-0472">Membrane</keyword>
<proteinExistence type="predicted"/>
<feature type="transmembrane region" description="Helical" evidence="1">
    <location>
        <begin position="12"/>
        <end position="34"/>
    </location>
</feature>
<keyword evidence="1" id="KW-0812">Transmembrane</keyword>
<keyword evidence="1" id="KW-1133">Transmembrane helix</keyword>
<accession>A0A3N7FUP6</accession>
<organism evidence="3 4">
    <name type="scientific">Populus trichocarpa</name>
    <name type="common">Western balsam poplar</name>
    <name type="synonym">Populus balsamifera subsp. trichocarpa</name>
    <dbReference type="NCBI Taxonomy" id="3694"/>
    <lineage>
        <taxon>Eukaryota</taxon>
        <taxon>Viridiplantae</taxon>
        <taxon>Streptophyta</taxon>
        <taxon>Embryophyta</taxon>
        <taxon>Tracheophyta</taxon>
        <taxon>Spermatophyta</taxon>
        <taxon>Magnoliopsida</taxon>
        <taxon>eudicotyledons</taxon>
        <taxon>Gunneridae</taxon>
        <taxon>Pentapetalae</taxon>
        <taxon>rosids</taxon>
        <taxon>fabids</taxon>
        <taxon>Malpighiales</taxon>
        <taxon>Salicaceae</taxon>
        <taxon>Saliceae</taxon>
        <taxon>Populus</taxon>
    </lineage>
</organism>
<dbReference type="PANTHER" id="PTHR33648">
    <property type="entry name" value="EMBRYO SAC 1"/>
    <property type="match status" value="1"/>
</dbReference>
<dbReference type="EMBL" id="CM009301">
    <property type="protein sequence ID" value="RQO98713.1"/>
    <property type="molecule type" value="Genomic_DNA"/>
</dbReference>
<dbReference type="CDD" id="cd00118">
    <property type="entry name" value="LysM"/>
    <property type="match status" value="1"/>
</dbReference>
<dbReference type="Gene3D" id="3.10.350.10">
    <property type="entry name" value="LysM domain"/>
    <property type="match status" value="1"/>
</dbReference>
<gene>
    <name evidence="3" type="ORF">POPTR_012G135100</name>
</gene>